<evidence type="ECO:0000313" key="3">
    <source>
        <dbReference type="Proteomes" id="UP000044602"/>
    </source>
</evidence>
<accession>A0A0G4M3M5</accession>
<feature type="region of interest" description="Disordered" evidence="1">
    <location>
        <begin position="160"/>
        <end position="190"/>
    </location>
</feature>
<name>A0A0G4M3M5_VERLO</name>
<evidence type="ECO:0000256" key="1">
    <source>
        <dbReference type="SAM" id="MobiDB-lite"/>
    </source>
</evidence>
<feature type="region of interest" description="Disordered" evidence="1">
    <location>
        <begin position="29"/>
        <end position="49"/>
    </location>
</feature>
<gene>
    <name evidence="2" type="ORF">BN1708_015362</name>
</gene>
<dbReference type="Proteomes" id="UP000044602">
    <property type="component" value="Unassembled WGS sequence"/>
</dbReference>
<keyword evidence="3" id="KW-1185">Reference proteome</keyword>
<dbReference type="EMBL" id="CVQH01020896">
    <property type="protein sequence ID" value="CRK28883.1"/>
    <property type="molecule type" value="Genomic_DNA"/>
</dbReference>
<reference evidence="2 3" key="1">
    <citation type="submission" date="2015-05" db="EMBL/GenBank/DDBJ databases">
        <authorList>
            <person name="Wang D.B."/>
            <person name="Wang M."/>
        </authorList>
    </citation>
    <scope>NUCLEOTIDE SEQUENCE [LARGE SCALE GENOMIC DNA]</scope>
    <source>
        <strain evidence="2">VL1</strain>
    </source>
</reference>
<evidence type="ECO:0000313" key="2">
    <source>
        <dbReference type="EMBL" id="CRK28883.1"/>
    </source>
</evidence>
<dbReference type="AlphaFoldDB" id="A0A0G4M3M5"/>
<proteinExistence type="predicted"/>
<protein>
    <submittedName>
        <fullName evidence="2">Uncharacterized protein</fullName>
    </submittedName>
</protein>
<organism evidence="2 3">
    <name type="scientific">Verticillium longisporum</name>
    <name type="common">Verticillium dahliae var. longisporum</name>
    <dbReference type="NCBI Taxonomy" id="100787"/>
    <lineage>
        <taxon>Eukaryota</taxon>
        <taxon>Fungi</taxon>
        <taxon>Dikarya</taxon>
        <taxon>Ascomycota</taxon>
        <taxon>Pezizomycotina</taxon>
        <taxon>Sordariomycetes</taxon>
        <taxon>Hypocreomycetidae</taxon>
        <taxon>Glomerellales</taxon>
        <taxon>Plectosphaerellaceae</taxon>
        <taxon>Verticillium</taxon>
    </lineage>
</organism>
<sequence length="190" mass="20820">MFWSSDAEGDAVVRLGSWVQVDEVRRGGRSWPGLLPPPQREGDATAGQGSRVLGGDDAISGLFSTRRMLDLPYYLAADAISPIEQHRNSHYPTRNSQHRNIATCGETGNLLARWPGSNKCLVISMAGVNAKKAHVTMIEWPSLGFYYPIFAKEKLQRLQRRPSPGGVNMRAGERVSSVHPDGVVSHTGQL</sequence>